<proteinExistence type="predicted"/>
<keyword evidence="1" id="KW-0175">Coiled coil</keyword>
<dbReference type="EMBL" id="JACIET010000001">
    <property type="protein sequence ID" value="MBB4011351.1"/>
    <property type="molecule type" value="Genomic_DNA"/>
</dbReference>
<dbReference type="Proteomes" id="UP000561045">
    <property type="component" value="Unassembled WGS sequence"/>
</dbReference>
<comment type="caution">
    <text evidence="2">The sequence shown here is derived from an EMBL/GenBank/DDBJ whole genome shotgun (WGS) entry which is preliminary data.</text>
</comment>
<sequence length="144" mass="16049">MSSKTGSNGTLDGRANVEKFLQWRQEVEDFKPYIRQGVLSISRVAAESGLNRNVFYTNPEIRDQLIPELEAMLLARGLLSAHSTVPPTVIIQSSAPATKAAGSQLKRLTEQNEAYRAEIAELRRQLQRQEATQSLLGESGRLPW</sequence>
<keyword evidence="3" id="KW-1185">Reference proteome</keyword>
<accession>A0A840BCV8</accession>
<dbReference type="AlphaFoldDB" id="A0A840BCV8"/>
<feature type="coiled-coil region" evidence="1">
    <location>
        <begin position="98"/>
        <end position="132"/>
    </location>
</feature>
<evidence type="ECO:0000256" key="1">
    <source>
        <dbReference type="SAM" id="Coils"/>
    </source>
</evidence>
<dbReference type="RefSeq" id="WP_183631797.1">
    <property type="nucleotide sequence ID" value="NZ_BAABLE010000011.1"/>
</dbReference>
<evidence type="ECO:0000313" key="2">
    <source>
        <dbReference type="EMBL" id="MBB4011351.1"/>
    </source>
</evidence>
<organism evidence="2 3">
    <name type="scientific">Niveibacterium umoris</name>
    <dbReference type="NCBI Taxonomy" id="1193620"/>
    <lineage>
        <taxon>Bacteria</taxon>
        <taxon>Pseudomonadati</taxon>
        <taxon>Pseudomonadota</taxon>
        <taxon>Betaproteobacteria</taxon>
        <taxon>Rhodocyclales</taxon>
        <taxon>Rhodocyclaceae</taxon>
        <taxon>Niveibacterium</taxon>
    </lineage>
</organism>
<name>A0A840BCV8_9RHOO</name>
<gene>
    <name evidence="2" type="ORF">GGR36_000659</name>
</gene>
<reference evidence="2 3" key="1">
    <citation type="submission" date="2020-08" db="EMBL/GenBank/DDBJ databases">
        <title>Genomic Encyclopedia of Type Strains, Phase IV (KMG-IV): sequencing the most valuable type-strain genomes for metagenomic binning, comparative biology and taxonomic classification.</title>
        <authorList>
            <person name="Goeker M."/>
        </authorList>
    </citation>
    <scope>NUCLEOTIDE SEQUENCE [LARGE SCALE GENOMIC DNA]</scope>
    <source>
        <strain evidence="2 3">DSM 106739</strain>
    </source>
</reference>
<protein>
    <submittedName>
        <fullName evidence="2">Uncharacterized protein</fullName>
    </submittedName>
</protein>
<evidence type="ECO:0000313" key="3">
    <source>
        <dbReference type="Proteomes" id="UP000561045"/>
    </source>
</evidence>